<dbReference type="PROSITE" id="PS50043">
    <property type="entry name" value="HTH_LUXR_2"/>
    <property type="match status" value="1"/>
</dbReference>
<gene>
    <name evidence="6" type="ORF">GCM10009554_06180</name>
</gene>
<protein>
    <submittedName>
        <fullName evidence="6">Response regulator transcription factor</fullName>
    </submittedName>
</protein>
<dbReference type="Pfam" id="PF00196">
    <property type="entry name" value="GerE"/>
    <property type="match status" value="1"/>
</dbReference>
<name>A0ABN1PE12_9ACTN</name>
<evidence type="ECO:0000256" key="2">
    <source>
        <dbReference type="ARBA" id="ARBA00023125"/>
    </source>
</evidence>
<evidence type="ECO:0000259" key="4">
    <source>
        <dbReference type="PROSITE" id="PS50043"/>
    </source>
</evidence>
<dbReference type="RefSeq" id="WP_343964539.1">
    <property type="nucleotide sequence ID" value="NZ_BAAAHK010000002.1"/>
</dbReference>
<reference evidence="6 7" key="1">
    <citation type="journal article" date="2019" name="Int. J. Syst. Evol. Microbiol.">
        <title>The Global Catalogue of Microorganisms (GCM) 10K type strain sequencing project: providing services to taxonomists for standard genome sequencing and annotation.</title>
        <authorList>
            <consortium name="The Broad Institute Genomics Platform"/>
            <consortium name="The Broad Institute Genome Sequencing Center for Infectious Disease"/>
            <person name="Wu L."/>
            <person name="Ma J."/>
        </authorList>
    </citation>
    <scope>NUCLEOTIDE SEQUENCE [LARGE SCALE GENOMIC DNA]</scope>
    <source>
        <strain evidence="6 7">JCM 10977</strain>
    </source>
</reference>
<dbReference type="Pfam" id="PF00072">
    <property type="entry name" value="Response_reg"/>
    <property type="match status" value="1"/>
</dbReference>
<sequence>MVSPEPRRVVIADDHPQLRQQIRAALEAGDFEVCAEAASGPEAVRLVQEHEPDVVLLDVHMPGNGIRAAAEIAQLRPEVAIVMLTVSRDDSDLFDSLRAGASGYLLKDTDPVRLPAALRGVLSGEAAIPRSLVARILNEFRTPGRPRFGRRPKVAARLTSREWEVMELLADGLSTDEVARRLFLSPTTVRVHISSVLRKLRVKDRQAAIDLLSDDDLS</sequence>
<organism evidence="6 7">
    <name type="scientific">Kribbella koreensis</name>
    <dbReference type="NCBI Taxonomy" id="57909"/>
    <lineage>
        <taxon>Bacteria</taxon>
        <taxon>Bacillati</taxon>
        <taxon>Actinomycetota</taxon>
        <taxon>Actinomycetes</taxon>
        <taxon>Propionibacteriales</taxon>
        <taxon>Kribbellaceae</taxon>
        <taxon>Kribbella</taxon>
    </lineage>
</organism>
<evidence type="ECO:0000313" key="7">
    <source>
        <dbReference type="Proteomes" id="UP001500542"/>
    </source>
</evidence>
<dbReference type="InterPro" id="IPR016032">
    <property type="entry name" value="Sig_transdc_resp-reg_C-effctor"/>
</dbReference>
<dbReference type="SUPFAM" id="SSF52172">
    <property type="entry name" value="CheY-like"/>
    <property type="match status" value="1"/>
</dbReference>
<dbReference type="InterPro" id="IPR039420">
    <property type="entry name" value="WalR-like"/>
</dbReference>
<dbReference type="Proteomes" id="UP001500542">
    <property type="component" value="Unassembled WGS sequence"/>
</dbReference>
<accession>A0ABN1PE12</accession>
<evidence type="ECO:0000256" key="3">
    <source>
        <dbReference type="PROSITE-ProRule" id="PRU00169"/>
    </source>
</evidence>
<dbReference type="CDD" id="cd17535">
    <property type="entry name" value="REC_NarL-like"/>
    <property type="match status" value="1"/>
</dbReference>
<dbReference type="EMBL" id="BAAAHK010000002">
    <property type="protein sequence ID" value="GAA0926170.1"/>
    <property type="molecule type" value="Genomic_DNA"/>
</dbReference>
<dbReference type="PROSITE" id="PS00622">
    <property type="entry name" value="HTH_LUXR_1"/>
    <property type="match status" value="1"/>
</dbReference>
<keyword evidence="1 3" id="KW-0597">Phosphoprotein</keyword>
<dbReference type="CDD" id="cd06170">
    <property type="entry name" value="LuxR_C_like"/>
    <property type="match status" value="1"/>
</dbReference>
<evidence type="ECO:0000313" key="6">
    <source>
        <dbReference type="EMBL" id="GAA0926170.1"/>
    </source>
</evidence>
<dbReference type="PROSITE" id="PS50110">
    <property type="entry name" value="RESPONSE_REGULATORY"/>
    <property type="match status" value="1"/>
</dbReference>
<comment type="caution">
    <text evidence="6">The sequence shown here is derived from an EMBL/GenBank/DDBJ whole genome shotgun (WGS) entry which is preliminary data.</text>
</comment>
<dbReference type="Gene3D" id="3.40.50.2300">
    <property type="match status" value="1"/>
</dbReference>
<dbReference type="InterPro" id="IPR058245">
    <property type="entry name" value="NreC/VraR/RcsB-like_REC"/>
</dbReference>
<feature type="modified residue" description="4-aspartylphosphate" evidence="3">
    <location>
        <position position="58"/>
    </location>
</feature>
<proteinExistence type="predicted"/>
<dbReference type="SMART" id="SM00421">
    <property type="entry name" value="HTH_LUXR"/>
    <property type="match status" value="1"/>
</dbReference>
<dbReference type="PANTHER" id="PTHR43214:SF37">
    <property type="entry name" value="TRANSCRIPTIONAL REGULATORY PROTEIN YDFI"/>
    <property type="match status" value="1"/>
</dbReference>
<dbReference type="InterPro" id="IPR001789">
    <property type="entry name" value="Sig_transdc_resp-reg_receiver"/>
</dbReference>
<dbReference type="InterPro" id="IPR000792">
    <property type="entry name" value="Tscrpt_reg_LuxR_C"/>
</dbReference>
<dbReference type="SMART" id="SM00448">
    <property type="entry name" value="REC"/>
    <property type="match status" value="1"/>
</dbReference>
<dbReference type="InterPro" id="IPR011006">
    <property type="entry name" value="CheY-like_superfamily"/>
</dbReference>
<evidence type="ECO:0000259" key="5">
    <source>
        <dbReference type="PROSITE" id="PS50110"/>
    </source>
</evidence>
<dbReference type="PRINTS" id="PR00038">
    <property type="entry name" value="HTHLUXR"/>
</dbReference>
<dbReference type="PANTHER" id="PTHR43214">
    <property type="entry name" value="TWO-COMPONENT RESPONSE REGULATOR"/>
    <property type="match status" value="1"/>
</dbReference>
<dbReference type="SUPFAM" id="SSF46894">
    <property type="entry name" value="C-terminal effector domain of the bipartite response regulators"/>
    <property type="match status" value="1"/>
</dbReference>
<feature type="domain" description="HTH luxR-type" evidence="4">
    <location>
        <begin position="151"/>
        <end position="216"/>
    </location>
</feature>
<feature type="domain" description="Response regulatory" evidence="5">
    <location>
        <begin position="8"/>
        <end position="122"/>
    </location>
</feature>
<evidence type="ECO:0000256" key="1">
    <source>
        <dbReference type="ARBA" id="ARBA00022553"/>
    </source>
</evidence>
<keyword evidence="7" id="KW-1185">Reference proteome</keyword>
<keyword evidence="2" id="KW-0238">DNA-binding</keyword>